<evidence type="ECO:0000313" key="2">
    <source>
        <dbReference type="Proteomes" id="UP000031668"/>
    </source>
</evidence>
<protein>
    <submittedName>
        <fullName evidence="1">Uncharacterized protein</fullName>
    </submittedName>
</protein>
<reference evidence="1 2" key="1">
    <citation type="journal article" date="2014" name="Genome Biol. Evol.">
        <title>The genome of the myxosporean Thelohanellus kitauei shows adaptations to nutrient acquisition within its fish host.</title>
        <authorList>
            <person name="Yang Y."/>
            <person name="Xiong J."/>
            <person name="Zhou Z."/>
            <person name="Huo F."/>
            <person name="Miao W."/>
            <person name="Ran C."/>
            <person name="Liu Y."/>
            <person name="Zhang J."/>
            <person name="Feng J."/>
            <person name="Wang M."/>
            <person name="Wang M."/>
            <person name="Wang L."/>
            <person name="Yao B."/>
        </authorList>
    </citation>
    <scope>NUCLEOTIDE SEQUENCE [LARGE SCALE GENOMIC DNA]</scope>
    <source>
        <strain evidence="1">Wuqing</strain>
    </source>
</reference>
<proteinExistence type="predicted"/>
<organism evidence="1 2">
    <name type="scientific">Thelohanellus kitauei</name>
    <name type="common">Myxosporean</name>
    <dbReference type="NCBI Taxonomy" id="669202"/>
    <lineage>
        <taxon>Eukaryota</taxon>
        <taxon>Metazoa</taxon>
        <taxon>Cnidaria</taxon>
        <taxon>Myxozoa</taxon>
        <taxon>Myxosporea</taxon>
        <taxon>Bivalvulida</taxon>
        <taxon>Platysporina</taxon>
        <taxon>Myxobolidae</taxon>
        <taxon>Thelohanellus</taxon>
    </lineage>
</organism>
<gene>
    <name evidence="1" type="ORF">RF11_05742</name>
</gene>
<comment type="caution">
    <text evidence="1">The sequence shown here is derived from an EMBL/GenBank/DDBJ whole genome shotgun (WGS) entry which is preliminary data.</text>
</comment>
<dbReference type="EMBL" id="JWZT01000477">
    <property type="protein sequence ID" value="KII74267.1"/>
    <property type="molecule type" value="Genomic_DNA"/>
</dbReference>
<name>A0A0C2NJR5_THEKT</name>
<accession>A0A0C2NJR5</accession>
<sequence length="126" mass="14506">MLLDSTRRTAAWQQVSKSIISNCLVMTKFIKEEIQTEAHGAELIEVWEGLHAQEEMHENKDIEFSDFLGADERLSTSTTFKPEEIEEEILCSEEPVETEDDVISVEEEVVSFDEVQSVLFTMLKFM</sequence>
<evidence type="ECO:0000313" key="1">
    <source>
        <dbReference type="EMBL" id="KII74267.1"/>
    </source>
</evidence>
<dbReference type="Proteomes" id="UP000031668">
    <property type="component" value="Unassembled WGS sequence"/>
</dbReference>
<dbReference type="AlphaFoldDB" id="A0A0C2NJR5"/>
<keyword evidence="2" id="KW-1185">Reference proteome</keyword>